<evidence type="ECO:0000256" key="4">
    <source>
        <dbReference type="ARBA" id="ARBA00022691"/>
    </source>
</evidence>
<evidence type="ECO:0000256" key="3">
    <source>
        <dbReference type="ARBA" id="ARBA00022679"/>
    </source>
</evidence>
<dbReference type="GO" id="GO:0008170">
    <property type="term" value="F:N-methyltransferase activity"/>
    <property type="evidence" value="ECO:0007669"/>
    <property type="project" value="TreeGrafter"/>
</dbReference>
<evidence type="ECO:0000313" key="6">
    <source>
        <dbReference type="Ensembl" id="ENSPCEP00000010167.1"/>
    </source>
</evidence>
<dbReference type="Ensembl" id="ENSPCET00000010506.1">
    <property type="protein sequence ID" value="ENSPCEP00000010167.1"/>
    <property type="gene ID" value="ENSPCEG00000008091.1"/>
</dbReference>
<dbReference type="GO" id="GO:0032259">
    <property type="term" value="P:methylation"/>
    <property type="evidence" value="ECO:0007669"/>
    <property type="project" value="UniProtKB-KW"/>
</dbReference>
<feature type="binding site" evidence="5">
    <location>
        <begin position="147"/>
        <end position="148"/>
    </location>
    <ligand>
        <name>S-adenosyl-L-methionine</name>
        <dbReference type="ChEBI" id="CHEBI:59789"/>
    </ligand>
</feature>
<dbReference type="Gene3D" id="3.40.50.150">
    <property type="entry name" value="Vaccinia Virus protein VP39"/>
    <property type="match status" value="1"/>
</dbReference>
<evidence type="ECO:0000256" key="5">
    <source>
        <dbReference type="PIRSR" id="PIRSR000384-1"/>
    </source>
</evidence>
<keyword evidence="4 5" id="KW-0949">S-adenosyl-L-methionine</keyword>
<dbReference type="InterPro" id="IPR029063">
    <property type="entry name" value="SAM-dependent_MTases_sf"/>
</dbReference>
<keyword evidence="3" id="KW-0808">Transferase</keyword>
<dbReference type="Pfam" id="PF01234">
    <property type="entry name" value="NNMT_PNMT_TEMT"/>
    <property type="match status" value="1"/>
</dbReference>
<organism evidence="6 7">
    <name type="scientific">Pelusios castaneus</name>
    <name type="common">West African mud turtle</name>
    <dbReference type="NCBI Taxonomy" id="367368"/>
    <lineage>
        <taxon>Eukaryota</taxon>
        <taxon>Metazoa</taxon>
        <taxon>Chordata</taxon>
        <taxon>Craniata</taxon>
        <taxon>Vertebrata</taxon>
        <taxon>Euteleostomi</taxon>
        <taxon>Archelosauria</taxon>
        <taxon>Testudinata</taxon>
        <taxon>Testudines</taxon>
        <taxon>Pleurodira</taxon>
        <taxon>Pelomedusidae</taxon>
        <taxon>Pelusios</taxon>
    </lineage>
</organism>
<dbReference type="GO" id="GO:0005829">
    <property type="term" value="C:cytosol"/>
    <property type="evidence" value="ECO:0007669"/>
    <property type="project" value="TreeGrafter"/>
</dbReference>
<name>A0A8C8RSE1_9SAUR</name>
<comment type="similarity">
    <text evidence="1">Belongs to the class I-like SAM-binding methyltransferase superfamily. NNMT/PNMT/TEMT family.</text>
</comment>
<keyword evidence="2" id="KW-0489">Methyltransferase</keyword>
<dbReference type="PANTHER" id="PTHR10867:SF32">
    <property type="entry name" value="NICOTINAMIDE N-METHYLTRANSFERASE"/>
    <property type="match status" value="1"/>
</dbReference>
<feature type="binding site" evidence="5">
    <location>
        <begin position="68"/>
        <end position="69"/>
    </location>
    <ligand>
        <name>S-adenosyl-L-methionine</name>
        <dbReference type="ChEBI" id="CHEBI:59789"/>
    </ligand>
</feature>
<evidence type="ECO:0000256" key="1">
    <source>
        <dbReference type="ARBA" id="ARBA00007996"/>
    </source>
</evidence>
<feature type="binding site" evidence="5">
    <location>
        <position position="95"/>
    </location>
    <ligand>
        <name>S-adenosyl-L-methionine</name>
        <dbReference type="ChEBI" id="CHEBI:59789"/>
    </ligand>
</feature>
<sequence>MGRLSESTMTEFTGGDVYQAEFDPKAFLEYFKLGEDTLRDDFLIFILKQYCKTFTSGTVKGNTLIDIGSGPNIHQLLSACETFKEIIATDYTYRNHWELEKWLKNEPGAFDWTPVVKYVCELEGNREKEAEKEARLRKTVKRILKCDVHKSNPLDPVVLPPADCLVSSLCLEAACKDLNTYRVALKNISSLLKPGGHLILSGDLGCSFFMVGPRRFSCLVLREEFLREALNETGFFIQEFEVLFRDDNIIDDSCDFSGMYFIVACKGKAI</sequence>
<proteinExistence type="inferred from homology"/>
<accession>A0A8C8RSE1</accession>
<keyword evidence="7" id="KW-1185">Reference proteome</keyword>
<dbReference type="InterPro" id="IPR053384">
    <property type="entry name" value="SAM-dep_methyltransferase"/>
</dbReference>
<dbReference type="NCBIfam" id="NF041360">
    <property type="entry name" value="GntF_guanitoxin"/>
    <property type="match status" value="1"/>
</dbReference>
<evidence type="ECO:0008006" key="8">
    <source>
        <dbReference type="Google" id="ProtNLM"/>
    </source>
</evidence>
<dbReference type="PROSITE" id="PS51681">
    <property type="entry name" value="SAM_MT_NNMT_PNMT_TEMT"/>
    <property type="match status" value="1"/>
</dbReference>
<dbReference type="FunFam" id="3.40.50.150:FF:000065">
    <property type="entry name" value="Phenylethanolamine N-methyltransferase"/>
    <property type="match status" value="1"/>
</dbReference>
<evidence type="ECO:0000313" key="7">
    <source>
        <dbReference type="Proteomes" id="UP000694393"/>
    </source>
</evidence>
<dbReference type="GO" id="GO:0008757">
    <property type="term" value="F:S-adenosylmethionine-dependent methyltransferase activity"/>
    <property type="evidence" value="ECO:0007669"/>
    <property type="project" value="UniProtKB-ARBA"/>
</dbReference>
<reference evidence="6" key="1">
    <citation type="submission" date="2025-08" db="UniProtKB">
        <authorList>
            <consortium name="Ensembl"/>
        </authorList>
    </citation>
    <scope>IDENTIFICATION</scope>
</reference>
<dbReference type="InterPro" id="IPR000940">
    <property type="entry name" value="NNMT_TEMT_trans"/>
</dbReference>
<dbReference type="PIRSF" id="PIRSF000384">
    <property type="entry name" value="PNMTase"/>
    <property type="match status" value="1"/>
</dbReference>
<dbReference type="PANTHER" id="PTHR10867">
    <property type="entry name" value="NNMT/PNMT/TEMT FAMILY MEMBER"/>
    <property type="match status" value="1"/>
</dbReference>
<feature type="binding site" evidence="5">
    <location>
        <position position="90"/>
    </location>
    <ligand>
        <name>S-adenosyl-L-methionine</name>
        <dbReference type="ChEBI" id="CHEBI:59789"/>
    </ligand>
</feature>
<dbReference type="SUPFAM" id="SSF53335">
    <property type="entry name" value="S-adenosyl-L-methionine-dependent methyltransferases"/>
    <property type="match status" value="1"/>
</dbReference>
<dbReference type="AlphaFoldDB" id="A0A8C8RSE1"/>
<protein>
    <recommendedName>
        <fullName evidence="8">Nicotinamide N-methyltransferase</fullName>
    </recommendedName>
</protein>
<evidence type="ECO:0000256" key="2">
    <source>
        <dbReference type="ARBA" id="ARBA00022603"/>
    </source>
</evidence>
<reference evidence="6" key="2">
    <citation type="submission" date="2025-09" db="UniProtKB">
        <authorList>
            <consortium name="Ensembl"/>
        </authorList>
    </citation>
    <scope>IDENTIFICATION</scope>
</reference>
<dbReference type="Proteomes" id="UP000694393">
    <property type="component" value="Unplaced"/>
</dbReference>